<reference evidence="1 2" key="1">
    <citation type="submission" date="2015-10" db="EMBL/GenBank/DDBJ databases">
        <title>Genomic differences between typical nodule nitrogen-fixing rhizobial strains and those coming from bean seeds.</title>
        <authorList>
            <person name="Peralta H."/>
            <person name="Aguilar-Vera A."/>
            <person name="Diaz R."/>
            <person name="Mora Y."/>
            <person name="Martinez-Batallar G."/>
            <person name="Salazar E."/>
            <person name="Vargas-Lagunas C."/>
            <person name="Encarnacion S."/>
            <person name="Girard L."/>
            <person name="Mora J."/>
        </authorList>
    </citation>
    <scope>NUCLEOTIDE SEQUENCE [LARGE SCALE GENOMIC DNA]</scope>
    <source>
        <strain evidence="1 2">CFNEI 73</strain>
    </source>
</reference>
<dbReference type="Proteomes" id="UP000182306">
    <property type="component" value="Chromosome"/>
</dbReference>
<protein>
    <submittedName>
        <fullName evidence="1">Uncharacterized protein</fullName>
    </submittedName>
</protein>
<evidence type="ECO:0000313" key="2">
    <source>
        <dbReference type="Proteomes" id="UP000182306"/>
    </source>
</evidence>
<dbReference type="KEGG" id="same:SAMCFNEI73_Ch1845"/>
<accession>A0A1L3LM37</accession>
<dbReference type="EMBL" id="CP013107">
    <property type="protein sequence ID" value="APG91134.1"/>
    <property type="molecule type" value="Genomic_DNA"/>
</dbReference>
<name>A0A1L3LM37_9HYPH</name>
<gene>
    <name evidence="1" type="ORF">SAMCFNEI73_Ch1845</name>
</gene>
<evidence type="ECO:0000313" key="1">
    <source>
        <dbReference type="EMBL" id="APG91134.1"/>
    </source>
</evidence>
<organism evidence="1 2">
    <name type="scientific">Sinorhizobium americanum</name>
    <dbReference type="NCBI Taxonomy" id="194963"/>
    <lineage>
        <taxon>Bacteria</taxon>
        <taxon>Pseudomonadati</taxon>
        <taxon>Pseudomonadota</taxon>
        <taxon>Alphaproteobacteria</taxon>
        <taxon>Hyphomicrobiales</taxon>
        <taxon>Rhizobiaceae</taxon>
        <taxon>Sinorhizobium/Ensifer group</taxon>
        <taxon>Sinorhizobium</taxon>
    </lineage>
</organism>
<sequence length="39" mass="4093">MNVHPRPSLSCHVFGHPNLAPTLGNLKEGLDLGAKGEGQ</sequence>
<keyword evidence="2" id="KW-1185">Reference proteome</keyword>
<dbReference type="AlphaFoldDB" id="A0A1L3LM37"/>
<proteinExistence type="predicted"/>